<proteinExistence type="predicted"/>
<name>A0AA38H6L1_9TREE</name>
<dbReference type="Proteomes" id="UP001164286">
    <property type="component" value="Unassembled WGS sequence"/>
</dbReference>
<evidence type="ECO:0000313" key="1">
    <source>
        <dbReference type="EMBL" id="KAI9634895.1"/>
    </source>
</evidence>
<comment type="caution">
    <text evidence="1">The sequence shown here is derived from an EMBL/GenBank/DDBJ whole genome shotgun (WGS) entry which is preliminary data.</text>
</comment>
<keyword evidence="2" id="KW-1185">Reference proteome</keyword>
<sequence length="243" mass="27663">MTTQAARRSHLDIDCDTVMDSHYTEIFSAAADRFKWIEQLLEEYYQLQSPPHPDSDLANARQFFHNTLRQAKESLDLLFHGEITDEELADLTYMLESASSLHTARSRFLSHDEYCISEIFRNVCQAVQDELVTLHTWVENVSAHLTGQVDFDDCVSCIAEGQTCFQTLIEQAARLDLAILSANAISEADMGDNTEKHRLLRIVQAQAERTLEDRDMIEGLISFRGSTSQDGYESDVSMEEGEW</sequence>
<dbReference type="RefSeq" id="XP_052944672.1">
    <property type="nucleotide sequence ID" value="XM_053087466.1"/>
</dbReference>
<accession>A0AA38H6L1</accession>
<gene>
    <name evidence="1" type="ORF">MKK02DRAFT_28021</name>
</gene>
<protein>
    <submittedName>
        <fullName evidence="1">Uncharacterized protein</fullName>
    </submittedName>
</protein>
<dbReference type="GeneID" id="77726671"/>
<evidence type="ECO:0000313" key="2">
    <source>
        <dbReference type="Proteomes" id="UP001164286"/>
    </source>
</evidence>
<dbReference type="AlphaFoldDB" id="A0AA38H6L1"/>
<dbReference type="EMBL" id="JAKWFO010000006">
    <property type="protein sequence ID" value="KAI9634895.1"/>
    <property type="molecule type" value="Genomic_DNA"/>
</dbReference>
<reference evidence="1" key="1">
    <citation type="journal article" date="2022" name="G3 (Bethesda)">
        <title>High quality genome of the basidiomycete yeast Dioszegia hungarica PDD-24b-2 isolated from cloud water.</title>
        <authorList>
            <person name="Jarrige D."/>
            <person name="Haridas S."/>
            <person name="Bleykasten-Grosshans C."/>
            <person name="Joly M."/>
            <person name="Nadalig T."/>
            <person name="Sancelme M."/>
            <person name="Vuilleumier S."/>
            <person name="Grigoriev I.V."/>
            <person name="Amato P."/>
            <person name="Bringel F."/>
        </authorList>
    </citation>
    <scope>NUCLEOTIDE SEQUENCE</scope>
    <source>
        <strain evidence="1">PDD-24b-2</strain>
    </source>
</reference>
<organism evidence="1 2">
    <name type="scientific">Dioszegia hungarica</name>
    <dbReference type="NCBI Taxonomy" id="4972"/>
    <lineage>
        <taxon>Eukaryota</taxon>
        <taxon>Fungi</taxon>
        <taxon>Dikarya</taxon>
        <taxon>Basidiomycota</taxon>
        <taxon>Agaricomycotina</taxon>
        <taxon>Tremellomycetes</taxon>
        <taxon>Tremellales</taxon>
        <taxon>Bulleribasidiaceae</taxon>
        <taxon>Dioszegia</taxon>
    </lineage>
</organism>